<dbReference type="SUPFAM" id="SSF50037">
    <property type="entry name" value="C-terminal domain of transcriptional repressors"/>
    <property type="match status" value="1"/>
</dbReference>
<proteinExistence type="inferred from homology"/>
<sequence>METGASRRREILHLLADGGLYSGAEVAARLGISRAAVWKTLRRAADELGLEIESRRGRGYRLRRPLELLEAARIRAALSKTAGARVAGIEVLEVVDSTNTRLMQCAADGGACGSVCLAERQRAGRGRSGRGWVSPFGANIYLSVLWRYTLAPAELGGLSLACGVAVARVLKSSGIAEIGLKWPNDLHWRRRKLGGLLLEVAGESQGPSHVVVGLGVNLHLSAEQARDIDQPWSDLTTALGDAAPKRNALAARLIEGLVDALADYGDAGLAPFLADWHAFDAYLGESVEVVTGERRVAGIAAGVAGDGGLLLDTAAGRQCFHGGEVSLRPGAAGTKQKGDFTTKATKQGK</sequence>
<keyword evidence="6" id="KW-0238">DNA-binding</keyword>
<organism evidence="9 10">
    <name type="scientific">Thiohalocapsa halophila</name>
    <dbReference type="NCBI Taxonomy" id="69359"/>
    <lineage>
        <taxon>Bacteria</taxon>
        <taxon>Pseudomonadati</taxon>
        <taxon>Pseudomonadota</taxon>
        <taxon>Gammaproteobacteria</taxon>
        <taxon>Chromatiales</taxon>
        <taxon>Chromatiaceae</taxon>
        <taxon>Thiohalocapsa</taxon>
    </lineage>
</organism>
<dbReference type="HAMAP" id="MF_00978">
    <property type="entry name" value="Bifunct_BirA"/>
    <property type="match status" value="1"/>
</dbReference>
<keyword evidence="10" id="KW-1185">Reference proteome</keyword>
<feature type="DNA-binding region" description="H-T-H motif" evidence="6">
    <location>
        <begin position="23"/>
        <end position="42"/>
    </location>
</feature>
<comment type="function">
    <text evidence="6">Acts both as a biotin--[acetyl-CoA-carboxylase] ligase and a biotin-operon repressor. In the presence of ATP, BirA activates biotin to form the BirA-biotinyl-5'-adenylate (BirA-bio-5'-AMP or holoBirA) complex. HoloBirA can either transfer the biotinyl moiety to the biotin carboxyl carrier protein (BCCP) subunit of acetyl-CoA carboxylase, or bind to the biotin operator site and inhibit transcription of the operon.</text>
</comment>
<evidence type="ECO:0000259" key="8">
    <source>
        <dbReference type="PROSITE" id="PS51733"/>
    </source>
</evidence>
<dbReference type="InterPro" id="IPR004143">
    <property type="entry name" value="BPL_LPL_catalytic"/>
</dbReference>
<dbReference type="Pfam" id="PF03099">
    <property type="entry name" value="BPL_LplA_LipB"/>
    <property type="match status" value="1"/>
</dbReference>
<dbReference type="Pfam" id="PF08279">
    <property type="entry name" value="HTH_11"/>
    <property type="match status" value="1"/>
</dbReference>
<keyword evidence="2 6" id="KW-0547">Nucleotide-binding</keyword>
<evidence type="ECO:0000313" key="10">
    <source>
        <dbReference type="Proteomes" id="UP000748752"/>
    </source>
</evidence>
<dbReference type="Gene3D" id="2.30.30.100">
    <property type="match status" value="1"/>
</dbReference>
<dbReference type="InterPro" id="IPR045864">
    <property type="entry name" value="aa-tRNA-synth_II/BPL/LPL"/>
</dbReference>
<evidence type="ECO:0000256" key="7">
    <source>
        <dbReference type="SAM" id="MobiDB-lite"/>
    </source>
</evidence>
<evidence type="ECO:0000256" key="5">
    <source>
        <dbReference type="ARBA" id="ARBA00047846"/>
    </source>
</evidence>
<evidence type="ECO:0000256" key="1">
    <source>
        <dbReference type="ARBA" id="ARBA00022598"/>
    </source>
</evidence>
<evidence type="ECO:0000256" key="3">
    <source>
        <dbReference type="ARBA" id="ARBA00022840"/>
    </source>
</evidence>
<dbReference type="CDD" id="cd00090">
    <property type="entry name" value="HTH_ARSR"/>
    <property type="match status" value="1"/>
</dbReference>
<feature type="binding site" evidence="6">
    <location>
        <begin position="125"/>
        <end position="127"/>
    </location>
    <ligand>
        <name>biotin</name>
        <dbReference type="ChEBI" id="CHEBI:57586"/>
    </ligand>
</feature>
<keyword evidence="1 6" id="KW-0436">Ligase</keyword>
<dbReference type="SUPFAM" id="SSF46785">
    <property type="entry name" value="Winged helix' DNA-binding domain"/>
    <property type="match status" value="1"/>
</dbReference>
<dbReference type="InterPro" id="IPR003142">
    <property type="entry name" value="BPL_C"/>
</dbReference>
<dbReference type="PANTHER" id="PTHR12835:SF5">
    <property type="entry name" value="BIOTIN--PROTEIN LIGASE"/>
    <property type="match status" value="1"/>
</dbReference>
<dbReference type="InterPro" id="IPR036390">
    <property type="entry name" value="WH_DNA-bd_sf"/>
</dbReference>
<dbReference type="PANTHER" id="PTHR12835">
    <property type="entry name" value="BIOTIN PROTEIN LIGASE"/>
    <property type="match status" value="1"/>
</dbReference>
<dbReference type="EMBL" id="NRRV01000020">
    <property type="protein sequence ID" value="MBK1631055.1"/>
    <property type="molecule type" value="Genomic_DNA"/>
</dbReference>
<evidence type="ECO:0000256" key="4">
    <source>
        <dbReference type="ARBA" id="ARBA00023267"/>
    </source>
</evidence>
<keyword evidence="6" id="KW-0805">Transcription regulation</keyword>
<comment type="catalytic activity">
    <reaction evidence="5 6">
        <text>biotin + L-lysyl-[protein] + ATP = N(6)-biotinyl-L-lysyl-[protein] + AMP + diphosphate + H(+)</text>
        <dbReference type="Rhea" id="RHEA:11756"/>
        <dbReference type="Rhea" id="RHEA-COMP:9752"/>
        <dbReference type="Rhea" id="RHEA-COMP:10505"/>
        <dbReference type="ChEBI" id="CHEBI:15378"/>
        <dbReference type="ChEBI" id="CHEBI:29969"/>
        <dbReference type="ChEBI" id="CHEBI:30616"/>
        <dbReference type="ChEBI" id="CHEBI:33019"/>
        <dbReference type="ChEBI" id="CHEBI:57586"/>
        <dbReference type="ChEBI" id="CHEBI:83144"/>
        <dbReference type="ChEBI" id="CHEBI:456215"/>
        <dbReference type="EC" id="6.3.4.15"/>
    </reaction>
</comment>
<feature type="binding site" evidence="6">
    <location>
        <position position="121"/>
    </location>
    <ligand>
        <name>biotin</name>
        <dbReference type="ChEBI" id="CHEBI:57586"/>
    </ligand>
</feature>
<dbReference type="CDD" id="cd16442">
    <property type="entry name" value="BPL"/>
    <property type="match status" value="1"/>
</dbReference>
<protein>
    <recommendedName>
        <fullName evidence="6">Bifunctional ligase/repressor BirA</fullName>
    </recommendedName>
    <alternativeName>
        <fullName evidence="6">Biotin operon repressor</fullName>
    </alternativeName>
    <alternativeName>
        <fullName evidence="6">Biotin--[acetyl-CoA-carboxylase] ligase</fullName>
        <ecNumber evidence="6">6.3.4.15</ecNumber>
    </alternativeName>
    <alternativeName>
        <fullName evidence="6">Biotin--protein ligase</fullName>
    </alternativeName>
    <alternativeName>
        <fullName evidence="6">Biotin-[acetyl-CoA carboxylase] synthetase</fullName>
    </alternativeName>
</protein>
<feature type="binding site" evidence="6">
    <location>
        <begin position="97"/>
        <end position="99"/>
    </location>
    <ligand>
        <name>biotin</name>
        <dbReference type="ChEBI" id="CHEBI:57586"/>
    </ligand>
</feature>
<comment type="similarity">
    <text evidence="6">Belongs to the biotin--protein ligase family.</text>
</comment>
<dbReference type="Gene3D" id="3.30.930.10">
    <property type="entry name" value="Bira Bifunctional Protein, Domain 2"/>
    <property type="match status" value="1"/>
</dbReference>
<reference evidence="9 10" key="1">
    <citation type="journal article" date="2020" name="Microorganisms">
        <title>Osmotic Adaptation and Compatible Solute Biosynthesis of Phototrophic Bacteria as Revealed from Genome Analyses.</title>
        <authorList>
            <person name="Imhoff J.F."/>
            <person name="Rahn T."/>
            <person name="Kunzel S."/>
            <person name="Keller A."/>
            <person name="Neulinger S.C."/>
        </authorList>
    </citation>
    <scope>NUCLEOTIDE SEQUENCE [LARGE SCALE GENOMIC DNA]</scope>
    <source>
        <strain evidence="9 10">DSM 6210</strain>
    </source>
</reference>
<dbReference type="GO" id="GO:0016874">
    <property type="term" value="F:ligase activity"/>
    <property type="evidence" value="ECO:0007669"/>
    <property type="project" value="UniProtKB-KW"/>
</dbReference>
<dbReference type="NCBIfam" id="NF008847">
    <property type="entry name" value="PRK11886.1-2"/>
    <property type="match status" value="1"/>
</dbReference>
<dbReference type="InterPro" id="IPR008988">
    <property type="entry name" value="Transcriptional_repressor_C"/>
</dbReference>
<gene>
    <name evidence="6" type="primary">birA</name>
    <name evidence="9" type="ORF">CKO31_09945</name>
</gene>
<dbReference type="Gene3D" id="1.10.10.10">
    <property type="entry name" value="Winged helix-like DNA-binding domain superfamily/Winged helix DNA-binding domain"/>
    <property type="match status" value="1"/>
</dbReference>
<evidence type="ECO:0000313" key="9">
    <source>
        <dbReference type="EMBL" id="MBK1631055.1"/>
    </source>
</evidence>
<keyword evidence="3 6" id="KW-0067">ATP-binding</keyword>
<comment type="caution">
    <text evidence="9">The sequence shown here is derived from an EMBL/GenBank/DDBJ whole genome shotgun (WGS) entry which is preliminary data.</text>
</comment>
<keyword evidence="4 6" id="KW-0092">Biotin</keyword>
<dbReference type="InterPro" id="IPR004408">
    <property type="entry name" value="Biotin_CoA_COase_ligase"/>
</dbReference>
<feature type="binding site" evidence="6">
    <location>
        <position position="192"/>
    </location>
    <ligand>
        <name>biotin</name>
        <dbReference type="ChEBI" id="CHEBI:57586"/>
    </ligand>
</feature>
<dbReference type="InterPro" id="IPR036388">
    <property type="entry name" value="WH-like_DNA-bd_sf"/>
</dbReference>
<dbReference type="Proteomes" id="UP000748752">
    <property type="component" value="Unassembled WGS sequence"/>
</dbReference>
<dbReference type="EC" id="6.3.4.15" evidence="6"/>
<dbReference type="RefSeq" id="WP_200236636.1">
    <property type="nucleotide sequence ID" value="NZ_NRRV01000020.1"/>
</dbReference>
<dbReference type="NCBIfam" id="TIGR00121">
    <property type="entry name" value="birA_ligase"/>
    <property type="match status" value="1"/>
</dbReference>
<keyword evidence="6" id="KW-0678">Repressor</keyword>
<dbReference type="InterPro" id="IPR011991">
    <property type="entry name" value="ArsR-like_HTH"/>
</dbReference>
<feature type="region of interest" description="Disordered" evidence="7">
    <location>
        <begin position="330"/>
        <end position="349"/>
    </location>
</feature>
<dbReference type="InterPro" id="IPR013196">
    <property type="entry name" value="HTH_11"/>
</dbReference>
<accession>A0ABS1CGK7</accession>
<evidence type="ECO:0000256" key="2">
    <source>
        <dbReference type="ARBA" id="ARBA00022741"/>
    </source>
</evidence>
<feature type="domain" description="BPL/LPL catalytic" evidence="8">
    <location>
        <begin position="86"/>
        <end position="265"/>
    </location>
</feature>
<dbReference type="PROSITE" id="PS51733">
    <property type="entry name" value="BPL_LPL_CATALYTIC"/>
    <property type="match status" value="1"/>
</dbReference>
<dbReference type="SUPFAM" id="SSF55681">
    <property type="entry name" value="Class II aaRS and biotin synthetases"/>
    <property type="match status" value="1"/>
</dbReference>
<dbReference type="Pfam" id="PF02237">
    <property type="entry name" value="BPL_C"/>
    <property type="match status" value="1"/>
</dbReference>
<dbReference type="InterPro" id="IPR030855">
    <property type="entry name" value="Bifunct_BirA"/>
</dbReference>
<evidence type="ECO:0000256" key="6">
    <source>
        <dbReference type="HAMAP-Rule" id="MF_00978"/>
    </source>
</evidence>
<keyword evidence="6" id="KW-0804">Transcription</keyword>
<name>A0ABS1CGK7_9GAMM</name>